<keyword evidence="4" id="KW-1185">Reference proteome</keyword>
<evidence type="ECO:0000313" key="4">
    <source>
        <dbReference type="Proteomes" id="UP001498398"/>
    </source>
</evidence>
<dbReference type="Gene3D" id="3.30.565.10">
    <property type="entry name" value="Histidine kinase-like ATPase, C-terminal domain"/>
    <property type="match status" value="1"/>
</dbReference>
<dbReference type="PANTHER" id="PTHR47839:SF1">
    <property type="entry name" value="DOMAIN PROTEIN, PUTATIVE (AFU_ORTHOLOGUE AFUA_6G04830)-RELATED"/>
    <property type="match status" value="1"/>
</dbReference>
<sequence length="1724" mass="193244">MALQAKDALWATGVDETVEVNQRALIDKVLARYSGEFTVFRELLQNSDDAQSKAVEIRFETKKYIESRSSGSSHDDIDSAGRSLPDLKTAVVHQWTFKNNGQRFRDEDWSRLKKIAEGNPDEEKIGAFGFYSLFSVTEEPFVTSGDQWMGFYWKDKKDQLFARRGNLPDSNGPPSEWTSFEMSLREPSPIPVAFDFTRFLASSITFMSYLSEVSVYFDDKRLVRLSKTSGLPKQLGMPQGIQTWSKMKIMNVTTLRSTPLDIKAEVMAVVYSSGTEKPPLPSAAKPVKQPSSGGFFSSLFSGFTGASTPQRSTTPAVPQPQNPPVDPLSTITTSVLLSIFTADVNVQLDKKIAAELHRSTKKNPPSKLKYELIYTGKDQYDASKKEDEQQSFTTGSIFQGLRADLEGTGSARIFIGHATGQTVGLGGHMSSRFIPTVERESIDLMDRNVAIWNRELLCVGGVLARAAYELELHDVKTSWDGAISSPGSKPDPELQSWLTNRSIHALRFFTFHQSTPSAEVSSLLENAFFTATGNNFTLISTVGVRNVSEIRLPDASFSFLKDLPVIPEEVMKEARAMVTALQNRQLIKSITFDDVLKELRSRPLNETELIACMEWWVKVTKDGNHARYMDIKTQLLEATVLTMGRSGTAEEKIIPLNTIRTFLNPRSQQLASIPPEAPLPDHMLPVSISRNFASEALISSFGFQELTLIEWLRHLCSSPALKPEFDLSLSAPFSEQVLNVLARAWPTLANESKGQIVSMLEKKVCIPTTSGLKVPGDAYFANADIFHDLPVVTLPSGIQIKSAMERMLSGLGVRKHVDLQIIFNRMIKTNEWTIPELIKYLVSVQSTLSVEEWQRLKMTSAFSPEANDPNNPTKRFRAGELYEPLDVFRRLGLPVIDWGIQNKWRATTAEAKFLFELGLQRHPPLITLINLCASPTSDIRSAAFQYLVDNVDTKYKEYQPSDYRNVKFIPALKDGKPYLGTPDEVYSNPEWNAFGFAVLASSIVKDVALKLRIREHPPSNMLVEYLRKTPPKDVPEARKWFEVLAGRITDFTPSQLVQLSQLYMIPMSQPKASVRFLQPTQCYFGRAAQDNFHSKLFTFVDFGPLANNFLMACGAKQEPSVDEIAQMLLTDPFKFYDLAGGPNNFLNELRNIAVNRRALSPTTVAKLKKSAVLLGSQRKLLKNEKGAQSTDYDDEEWELQYDLKRPDSIIVADDTNALQLFGNSLFCAPQEDILEDFYISLGSRRLSSIVKEEYKTSAEIPHSKSAEDMRALILERLPLFLHEYNHAKTKVSFNWLNTDGNFVVKTFGKLTVTKNLMYSDLRLTKSQDASAVAKRFGFGPIQLWIAGNIQPDMYEVATSLNRLFFEAPKANDALLFMTILSTDLRSLKRRGYNVDRILREQRVKRQAAEDAEKARIARAQSQTQVPAPAPPLISKPPQTSIPGGFPQTTTSPPLPAPVPVPDEDVQNDKGVSKTRPQSIISQMQKLKTRITGKHGTDESGHDGPAFPTTTSLPLPTPNSSQRPNSHRNPSQGATPISNIHANIDMAIRACRPESGSLLRNREHMQQVKETLDEGYCDISGRAGDLKHIGKMGDVNVYLSEEVPQSDTFMATKRDSLARFIHIMTTLGEIYKLPLTNMHIFYDLGGGLIAFNRNGSIFLNLRYFEAWHDAEVARGNTNPAFISWFFTLAHEIAHNLVQPHNSEHEFYFSAICEKHIIDLRRVLLS</sequence>
<comment type="caution">
    <text evidence="3">The sequence shown here is derived from an EMBL/GenBank/DDBJ whole genome shotgun (WGS) entry which is preliminary data.</text>
</comment>
<feature type="compositionally biased region" description="Low complexity" evidence="1">
    <location>
        <begin position="1507"/>
        <end position="1520"/>
    </location>
</feature>
<dbReference type="InterPro" id="IPR058210">
    <property type="entry name" value="SACS/Nov_dom"/>
</dbReference>
<evidence type="ECO:0000313" key="3">
    <source>
        <dbReference type="EMBL" id="KAK7445396.1"/>
    </source>
</evidence>
<feature type="region of interest" description="Disordered" evidence="1">
    <location>
        <begin position="305"/>
        <end position="325"/>
    </location>
</feature>
<dbReference type="EMBL" id="JBANRG010000047">
    <property type="protein sequence ID" value="KAK7445396.1"/>
    <property type="molecule type" value="Genomic_DNA"/>
</dbReference>
<evidence type="ECO:0000259" key="2">
    <source>
        <dbReference type="Pfam" id="PF25794"/>
    </source>
</evidence>
<feature type="domain" description="Sacsin/Nov" evidence="2">
    <location>
        <begin position="25"/>
        <end position="148"/>
    </location>
</feature>
<dbReference type="InterPro" id="IPR036890">
    <property type="entry name" value="HATPase_C_sf"/>
</dbReference>
<dbReference type="Pfam" id="PF25794">
    <property type="entry name" value="SACS"/>
    <property type="match status" value="1"/>
</dbReference>
<protein>
    <recommendedName>
        <fullName evidence="2">Sacsin/Nov domain-containing protein</fullName>
    </recommendedName>
</protein>
<dbReference type="InterPro" id="IPR022155">
    <property type="entry name" value="DUF3684"/>
</dbReference>
<accession>A0ABR1J1M1</accession>
<dbReference type="Pfam" id="PF12449">
    <property type="entry name" value="DUF3684"/>
    <property type="match status" value="1"/>
</dbReference>
<dbReference type="SUPFAM" id="SSF55874">
    <property type="entry name" value="ATPase domain of HSP90 chaperone/DNA topoisomerase II/histidine kinase"/>
    <property type="match status" value="1"/>
</dbReference>
<feature type="region of interest" description="Disordered" evidence="1">
    <location>
        <begin position="1409"/>
        <end position="1536"/>
    </location>
</feature>
<dbReference type="Proteomes" id="UP001498398">
    <property type="component" value="Unassembled WGS sequence"/>
</dbReference>
<dbReference type="PANTHER" id="PTHR47839">
    <property type="entry name" value="DOMAIN PROTEIN, PUTATIVE (AFU_ORTHOLOGUE AFUA_6G04830)-RELATED"/>
    <property type="match status" value="1"/>
</dbReference>
<organism evidence="3 4">
    <name type="scientific">Marasmiellus scandens</name>
    <dbReference type="NCBI Taxonomy" id="2682957"/>
    <lineage>
        <taxon>Eukaryota</taxon>
        <taxon>Fungi</taxon>
        <taxon>Dikarya</taxon>
        <taxon>Basidiomycota</taxon>
        <taxon>Agaricomycotina</taxon>
        <taxon>Agaricomycetes</taxon>
        <taxon>Agaricomycetidae</taxon>
        <taxon>Agaricales</taxon>
        <taxon>Marasmiineae</taxon>
        <taxon>Omphalotaceae</taxon>
        <taxon>Marasmiellus</taxon>
    </lineage>
</organism>
<feature type="compositionally biased region" description="Polar residues" evidence="1">
    <location>
        <begin position="1521"/>
        <end position="1536"/>
    </location>
</feature>
<feature type="compositionally biased region" description="Polar residues" evidence="1">
    <location>
        <begin position="1474"/>
        <end position="1485"/>
    </location>
</feature>
<proteinExistence type="predicted"/>
<gene>
    <name evidence="3" type="ORF">VKT23_014813</name>
</gene>
<reference evidence="3 4" key="1">
    <citation type="submission" date="2024-01" db="EMBL/GenBank/DDBJ databases">
        <title>A draft genome for the cacao thread blight pathogen Marasmiellus scandens.</title>
        <authorList>
            <person name="Baruah I.K."/>
            <person name="Leung J."/>
            <person name="Bukari Y."/>
            <person name="Amoako-Attah I."/>
            <person name="Meinhardt L.W."/>
            <person name="Bailey B.A."/>
            <person name="Cohen S.P."/>
        </authorList>
    </citation>
    <scope>NUCLEOTIDE SEQUENCE [LARGE SCALE GENOMIC DNA]</scope>
    <source>
        <strain evidence="3 4">GH-19</strain>
    </source>
</reference>
<name>A0ABR1J1M1_9AGAR</name>
<evidence type="ECO:0000256" key="1">
    <source>
        <dbReference type="SAM" id="MobiDB-lite"/>
    </source>
</evidence>
<feature type="compositionally biased region" description="Polar residues" evidence="1">
    <location>
        <begin position="1436"/>
        <end position="1451"/>
    </location>
</feature>